<feature type="compositionally biased region" description="Basic and acidic residues" evidence="1">
    <location>
        <begin position="37"/>
        <end position="56"/>
    </location>
</feature>
<feature type="transmembrane region" description="Helical" evidence="2">
    <location>
        <begin position="101"/>
        <end position="122"/>
    </location>
</feature>
<evidence type="ECO:0000313" key="4">
    <source>
        <dbReference type="Proteomes" id="UP000018296"/>
    </source>
</evidence>
<reference evidence="3 4" key="1">
    <citation type="journal article" date="2013" name="Genome Announc.">
        <title>Genome Sequence of Sporolactobacillus laevolacticus DSM442, an Efficient Polymer-Grade D-Lactate Producer from Agricultural Waste Cottonseed as a Nitrogen Source.</title>
        <authorList>
            <person name="Wang H."/>
            <person name="Wang L."/>
            <person name="Ju J."/>
            <person name="Yu B."/>
            <person name="Ma Y."/>
        </authorList>
    </citation>
    <scope>NUCLEOTIDE SEQUENCE [LARGE SCALE GENOMIC DNA]</scope>
    <source>
        <strain evidence="3 4">DSM 442</strain>
    </source>
</reference>
<dbReference type="PANTHER" id="PTHR40040">
    <property type="entry name" value="SMALL HYDROPHOBIC PROTEIN-RELATED"/>
    <property type="match status" value="1"/>
</dbReference>
<dbReference type="STRING" id="1395513.P343_00755"/>
<gene>
    <name evidence="3" type="ORF">P343_00755</name>
</gene>
<feature type="transmembrane region" description="Helical" evidence="2">
    <location>
        <begin position="63"/>
        <end position="94"/>
    </location>
</feature>
<keyword evidence="2" id="KW-0472">Membrane</keyword>
<dbReference type="RefSeq" id="WP_023508471.1">
    <property type="nucleotide sequence ID" value="NZ_AWTC01000001.1"/>
</dbReference>
<evidence type="ECO:0000256" key="1">
    <source>
        <dbReference type="SAM" id="MobiDB-lite"/>
    </source>
</evidence>
<evidence type="ECO:0000256" key="2">
    <source>
        <dbReference type="SAM" id="Phobius"/>
    </source>
</evidence>
<organism evidence="3 4">
    <name type="scientific">Sporolactobacillus laevolacticus DSM 442</name>
    <dbReference type="NCBI Taxonomy" id="1395513"/>
    <lineage>
        <taxon>Bacteria</taxon>
        <taxon>Bacillati</taxon>
        <taxon>Bacillota</taxon>
        <taxon>Bacilli</taxon>
        <taxon>Bacillales</taxon>
        <taxon>Sporolactobacillaceae</taxon>
        <taxon>Sporolactobacillus</taxon>
    </lineage>
</organism>
<comment type="caution">
    <text evidence="3">The sequence shown here is derived from an EMBL/GenBank/DDBJ whole genome shotgun (WGS) entry which is preliminary data.</text>
</comment>
<dbReference type="AlphaFoldDB" id="V6J0C6"/>
<dbReference type="EMBL" id="AWTC01000001">
    <property type="protein sequence ID" value="EST13348.1"/>
    <property type="molecule type" value="Genomic_DNA"/>
</dbReference>
<feature type="region of interest" description="Disordered" evidence="1">
    <location>
        <begin position="28"/>
        <end position="59"/>
    </location>
</feature>
<keyword evidence="2" id="KW-1133">Transmembrane helix</keyword>
<evidence type="ECO:0008006" key="5">
    <source>
        <dbReference type="Google" id="ProtNLM"/>
    </source>
</evidence>
<dbReference type="PANTHER" id="PTHR40040:SF1">
    <property type="entry name" value="MEMBRANE PROTEIN"/>
    <property type="match status" value="1"/>
</dbReference>
<protein>
    <recommendedName>
        <fullName evidence="5">YqfX</fullName>
    </recommendedName>
</protein>
<evidence type="ECO:0000313" key="3">
    <source>
        <dbReference type="EMBL" id="EST13348.1"/>
    </source>
</evidence>
<keyword evidence="2" id="KW-0812">Transmembrane</keyword>
<dbReference type="Proteomes" id="UP000018296">
    <property type="component" value="Unassembled WGS sequence"/>
</dbReference>
<name>V6J0C6_9BACL</name>
<sequence>MADKDHFHDEDSLYDKQNAFHNEEYARELSADQYDPEAGRSRNDDNRSTRGDHRGTVEGGKGIGWLALVCSVISLFFLPIVLGIAGIIIGYIALRQGARTLGGWAIGIGCLAVLIQLLSPLFW</sequence>
<accession>V6J0C6</accession>
<dbReference type="PATRIC" id="fig|1395513.3.peg.149"/>
<dbReference type="eggNOG" id="COG4709">
    <property type="taxonomic scope" value="Bacteria"/>
</dbReference>
<keyword evidence="4" id="KW-1185">Reference proteome</keyword>
<proteinExistence type="predicted"/>
<dbReference type="OrthoDB" id="2943217at2"/>
<dbReference type="InterPro" id="IPR055338">
    <property type="entry name" value="YqfX-like"/>
</dbReference>